<gene>
    <name evidence="2" type="ORF">FBUS_07665</name>
</gene>
<dbReference type="Proteomes" id="UP000728185">
    <property type="component" value="Unassembled WGS sequence"/>
</dbReference>
<protein>
    <submittedName>
        <fullName evidence="2">Uncharacterized protein</fullName>
    </submittedName>
</protein>
<organism evidence="2 3">
    <name type="scientific">Fasciolopsis buskii</name>
    <dbReference type="NCBI Taxonomy" id="27845"/>
    <lineage>
        <taxon>Eukaryota</taxon>
        <taxon>Metazoa</taxon>
        <taxon>Spiralia</taxon>
        <taxon>Lophotrochozoa</taxon>
        <taxon>Platyhelminthes</taxon>
        <taxon>Trematoda</taxon>
        <taxon>Digenea</taxon>
        <taxon>Plagiorchiida</taxon>
        <taxon>Echinostomata</taxon>
        <taxon>Echinostomatoidea</taxon>
        <taxon>Fasciolidae</taxon>
        <taxon>Fasciolopsis</taxon>
    </lineage>
</organism>
<evidence type="ECO:0000313" key="2">
    <source>
        <dbReference type="EMBL" id="KAA0196089.1"/>
    </source>
</evidence>
<accession>A0A8E0S4P2</accession>
<proteinExistence type="predicted"/>
<evidence type="ECO:0000313" key="3">
    <source>
        <dbReference type="Proteomes" id="UP000728185"/>
    </source>
</evidence>
<dbReference type="AlphaFoldDB" id="A0A8E0S4P2"/>
<evidence type="ECO:0000256" key="1">
    <source>
        <dbReference type="SAM" id="MobiDB-lite"/>
    </source>
</evidence>
<sequence length="366" mass="41936">MNVPEPITVTKIPLENSPTVTRKALITRIIDTKSVLSLSSINATQSIEAPLQTKILLPDVKRSSPLVTTGVPVSLKKNGDTIRMENKLPSKQKHSTVENSLNYQAKPLVVTPRPHPRHLYSAQATISETPVTPWSPKAKRRLSSNYPSTSRTRVTIGKRHSVCKRADNLSRTKRSTLWPPSSGDHSHSHRVRHNNLGHVRCNSPHRRCKVNEQRNRHHVISHARHHSSVQSNKSSRLDSRLAALAKHIPQNIDYPPSHYNLDVGTIDVDDSQQFQELIASLTENEWQALLHMISQPDETYHTPRMRIKHERSPEMMMMMKRHQQECPKPDLWSPEHIHADRNMERGDGYRKNLRPSIHANRQRHVE</sequence>
<feature type="region of interest" description="Disordered" evidence="1">
    <location>
        <begin position="342"/>
        <end position="366"/>
    </location>
</feature>
<feature type="region of interest" description="Disordered" evidence="1">
    <location>
        <begin position="131"/>
        <end position="156"/>
    </location>
</feature>
<dbReference type="OrthoDB" id="10612250at2759"/>
<dbReference type="EMBL" id="LUCM01003247">
    <property type="protein sequence ID" value="KAA0196089.1"/>
    <property type="molecule type" value="Genomic_DNA"/>
</dbReference>
<keyword evidence="3" id="KW-1185">Reference proteome</keyword>
<comment type="caution">
    <text evidence="2">The sequence shown here is derived from an EMBL/GenBank/DDBJ whole genome shotgun (WGS) entry which is preliminary data.</text>
</comment>
<feature type="compositionally biased region" description="Polar residues" evidence="1">
    <location>
        <begin position="143"/>
        <end position="153"/>
    </location>
</feature>
<reference evidence="2" key="1">
    <citation type="submission" date="2019-05" db="EMBL/GenBank/DDBJ databases">
        <title>Annotation for the trematode Fasciolopsis buski.</title>
        <authorList>
            <person name="Choi Y.-J."/>
        </authorList>
    </citation>
    <scope>NUCLEOTIDE SEQUENCE</scope>
    <source>
        <strain evidence="2">HT</strain>
        <tissue evidence="2">Whole worm</tissue>
    </source>
</reference>
<name>A0A8E0S4P2_9TREM</name>